<dbReference type="AlphaFoldDB" id="A0AAN8INR7"/>
<dbReference type="Pfam" id="PF22675">
    <property type="entry name" value="KH-I_KHDC4-BBP"/>
    <property type="match status" value="1"/>
</dbReference>
<accession>A0AAN8INR7</accession>
<evidence type="ECO:0000313" key="5">
    <source>
        <dbReference type="Proteomes" id="UP001331761"/>
    </source>
</evidence>
<dbReference type="InterPro" id="IPR055256">
    <property type="entry name" value="KH_1_KHDC4/BBP-like"/>
</dbReference>
<evidence type="ECO:0000259" key="3">
    <source>
        <dbReference type="SMART" id="SM00322"/>
    </source>
</evidence>
<comment type="caution">
    <text evidence="4">The sequence shown here is derived from an EMBL/GenBank/DDBJ whole genome shotgun (WGS) entry which is preliminary data.</text>
</comment>
<dbReference type="GO" id="GO:0003729">
    <property type="term" value="F:mRNA binding"/>
    <property type="evidence" value="ECO:0007669"/>
    <property type="project" value="TreeGrafter"/>
</dbReference>
<dbReference type="InterPro" id="IPR032377">
    <property type="entry name" value="STAR_dimer"/>
</dbReference>
<reference evidence="4 5" key="1">
    <citation type="submission" date="2019-10" db="EMBL/GenBank/DDBJ databases">
        <title>Assembly and Annotation for the nematode Trichostrongylus colubriformis.</title>
        <authorList>
            <person name="Martin J."/>
        </authorList>
    </citation>
    <scope>NUCLEOTIDE SEQUENCE [LARGE SCALE GENOMIC DNA]</scope>
    <source>
        <strain evidence="4">G859</strain>
        <tissue evidence="4">Whole worm</tissue>
    </source>
</reference>
<keyword evidence="1" id="KW-0694">RNA-binding</keyword>
<dbReference type="PANTHER" id="PTHR11208">
    <property type="entry name" value="RNA-BINDING PROTEIN RELATED"/>
    <property type="match status" value="1"/>
</dbReference>
<evidence type="ECO:0000256" key="1">
    <source>
        <dbReference type="ARBA" id="ARBA00022884"/>
    </source>
</evidence>
<protein>
    <submittedName>
        <fullName evidence="4">Tumor suppressor</fullName>
    </submittedName>
</protein>
<evidence type="ECO:0000256" key="2">
    <source>
        <dbReference type="SAM" id="MobiDB-lite"/>
    </source>
</evidence>
<name>A0AAN8INR7_TRICO</name>
<dbReference type="Proteomes" id="UP001331761">
    <property type="component" value="Unassembled WGS sequence"/>
</dbReference>
<dbReference type="InterPro" id="IPR036612">
    <property type="entry name" value="KH_dom_type_1_sf"/>
</dbReference>
<dbReference type="InterPro" id="IPR004087">
    <property type="entry name" value="KH_dom"/>
</dbReference>
<dbReference type="InterPro" id="IPR045071">
    <property type="entry name" value="BBP-like"/>
</dbReference>
<feature type="domain" description="K Homology" evidence="3">
    <location>
        <begin position="171"/>
        <end position="265"/>
    </location>
</feature>
<gene>
    <name evidence="4" type="ORF">GCK32_008632</name>
</gene>
<sequence length="424" mass="46603">MFRALSSGYLSNGNARINALGRYQFHNAVHIHYLYLTLSLVSLTARLFAIMVPSKGSDQGEETSSSDSARLPTSDSHKNESLSSEEVVKKICFSSGCDVGSHPISGNVAVPDQEYLDQLIRDKGDLRSVHAAPFRHLTRLIDREIARVVAAMSAQVHVDDAIAEEERGEKVVLTEMILVPVDRYPRYNFVGRILGPRGMTAKQLEEDTGCKIMVRGRGSSRMSGTRRERSNDTEPLHVLIQCEDYEKKAHQKMRNAVEAINQLLHPPPEGKDELKRKQLIELSIINGTYRPTSATKVALQAPRPASAAHLPSMIENSTYTEQARLLSQFAEAAKHGKKKCTLADPAFLSTLMQSLDLYGMGGRPAMHPGAQHHHHMMGQSVSSPGQIPQANLHQYLTAAAMLNSAPFSNDGSGDGPKNKIRNPA</sequence>
<dbReference type="SMART" id="SM00322">
    <property type="entry name" value="KH"/>
    <property type="match status" value="1"/>
</dbReference>
<dbReference type="GO" id="GO:0048024">
    <property type="term" value="P:regulation of mRNA splicing, via spliceosome"/>
    <property type="evidence" value="ECO:0007669"/>
    <property type="project" value="TreeGrafter"/>
</dbReference>
<dbReference type="SUPFAM" id="SSF54791">
    <property type="entry name" value="Eukaryotic type KH-domain (KH-domain type I)"/>
    <property type="match status" value="1"/>
</dbReference>
<organism evidence="4 5">
    <name type="scientific">Trichostrongylus colubriformis</name>
    <name type="common">Black scour worm</name>
    <dbReference type="NCBI Taxonomy" id="6319"/>
    <lineage>
        <taxon>Eukaryota</taxon>
        <taxon>Metazoa</taxon>
        <taxon>Ecdysozoa</taxon>
        <taxon>Nematoda</taxon>
        <taxon>Chromadorea</taxon>
        <taxon>Rhabditida</taxon>
        <taxon>Rhabditina</taxon>
        <taxon>Rhabditomorpha</taxon>
        <taxon>Strongyloidea</taxon>
        <taxon>Trichostrongylidae</taxon>
        <taxon>Trichostrongylus</taxon>
    </lineage>
</organism>
<proteinExistence type="predicted"/>
<dbReference type="PANTHER" id="PTHR11208:SF103">
    <property type="entry name" value="K HOMOLOGY DOMAIN-CONTAINING PROTEIN"/>
    <property type="match status" value="1"/>
</dbReference>
<evidence type="ECO:0000313" key="4">
    <source>
        <dbReference type="EMBL" id="KAK5981284.1"/>
    </source>
</evidence>
<dbReference type="GO" id="GO:0005634">
    <property type="term" value="C:nucleus"/>
    <property type="evidence" value="ECO:0007669"/>
    <property type="project" value="TreeGrafter"/>
</dbReference>
<dbReference type="Pfam" id="PF16544">
    <property type="entry name" value="STAR_dimer"/>
    <property type="match status" value="1"/>
</dbReference>
<feature type="compositionally biased region" description="Polar residues" evidence="2">
    <location>
        <begin position="62"/>
        <end position="74"/>
    </location>
</feature>
<keyword evidence="5" id="KW-1185">Reference proteome</keyword>
<dbReference type="EMBL" id="WIXE01006445">
    <property type="protein sequence ID" value="KAK5981284.1"/>
    <property type="molecule type" value="Genomic_DNA"/>
</dbReference>
<feature type="region of interest" description="Disordered" evidence="2">
    <location>
        <begin position="55"/>
        <end position="82"/>
    </location>
</feature>
<dbReference type="Gene3D" id="3.30.1370.10">
    <property type="entry name" value="K Homology domain, type 1"/>
    <property type="match status" value="1"/>
</dbReference>